<comment type="caution">
    <text evidence="2">The sequence shown here is derived from an EMBL/GenBank/DDBJ whole genome shotgun (WGS) entry which is preliminary data.</text>
</comment>
<name>A0AAV9G3E0_9PEZI</name>
<organism evidence="2 3">
    <name type="scientific">Podospora aff. communis PSN243</name>
    <dbReference type="NCBI Taxonomy" id="3040156"/>
    <lineage>
        <taxon>Eukaryota</taxon>
        <taxon>Fungi</taxon>
        <taxon>Dikarya</taxon>
        <taxon>Ascomycota</taxon>
        <taxon>Pezizomycotina</taxon>
        <taxon>Sordariomycetes</taxon>
        <taxon>Sordariomycetidae</taxon>
        <taxon>Sordariales</taxon>
        <taxon>Podosporaceae</taxon>
        <taxon>Podospora</taxon>
    </lineage>
</organism>
<sequence>DVISLISAIVGIIDGAVKLYNAASDASGAPEAVRNAAARLPLVKQTLVAAIAGLEGDAKESQELYAAMYGCLKSCHNKVEKLDVIFHKVLSPRGASRARRLFGAARASIKEDAVVTLMDGIRDDLQVLAANYGIRLATRAEMKELLRTITVEGPQRSARGPDGGVKATAWNSGTGTQHAHFGVGDLVVGGGGPQVHGVFHQPLYF</sequence>
<dbReference type="EMBL" id="MU866044">
    <property type="protein sequence ID" value="KAK4441943.1"/>
    <property type="molecule type" value="Genomic_DNA"/>
</dbReference>
<evidence type="ECO:0000313" key="3">
    <source>
        <dbReference type="Proteomes" id="UP001321760"/>
    </source>
</evidence>
<proteinExistence type="predicted"/>
<keyword evidence="3" id="KW-1185">Reference proteome</keyword>
<dbReference type="InterPro" id="IPR031352">
    <property type="entry name" value="SesA"/>
</dbReference>
<protein>
    <recommendedName>
        <fullName evidence="1">NACHT-NTPase and P-loop NTPases N-terminal domain-containing protein</fullName>
    </recommendedName>
</protein>
<dbReference type="Pfam" id="PF17107">
    <property type="entry name" value="SesA"/>
    <property type="match status" value="1"/>
</dbReference>
<feature type="non-terminal residue" evidence="2">
    <location>
        <position position="1"/>
    </location>
</feature>
<evidence type="ECO:0000313" key="2">
    <source>
        <dbReference type="EMBL" id="KAK4441943.1"/>
    </source>
</evidence>
<dbReference type="Proteomes" id="UP001321760">
    <property type="component" value="Unassembled WGS sequence"/>
</dbReference>
<dbReference type="AlphaFoldDB" id="A0AAV9G3E0"/>
<feature type="non-terminal residue" evidence="2">
    <location>
        <position position="205"/>
    </location>
</feature>
<feature type="domain" description="NACHT-NTPase and P-loop NTPases N-terminal" evidence="1">
    <location>
        <begin position="6"/>
        <end position="128"/>
    </location>
</feature>
<gene>
    <name evidence="2" type="ORF">QBC34DRAFT_277245</name>
</gene>
<accession>A0AAV9G3E0</accession>
<evidence type="ECO:0000259" key="1">
    <source>
        <dbReference type="Pfam" id="PF17107"/>
    </source>
</evidence>
<reference evidence="2" key="1">
    <citation type="journal article" date="2023" name="Mol. Phylogenet. Evol.">
        <title>Genome-scale phylogeny and comparative genomics of the fungal order Sordariales.</title>
        <authorList>
            <person name="Hensen N."/>
            <person name="Bonometti L."/>
            <person name="Westerberg I."/>
            <person name="Brannstrom I.O."/>
            <person name="Guillou S."/>
            <person name="Cros-Aarteil S."/>
            <person name="Calhoun S."/>
            <person name="Haridas S."/>
            <person name="Kuo A."/>
            <person name="Mondo S."/>
            <person name="Pangilinan J."/>
            <person name="Riley R."/>
            <person name="LaButti K."/>
            <person name="Andreopoulos B."/>
            <person name="Lipzen A."/>
            <person name="Chen C."/>
            <person name="Yan M."/>
            <person name="Daum C."/>
            <person name="Ng V."/>
            <person name="Clum A."/>
            <person name="Steindorff A."/>
            <person name="Ohm R.A."/>
            <person name="Martin F."/>
            <person name="Silar P."/>
            <person name="Natvig D.O."/>
            <person name="Lalanne C."/>
            <person name="Gautier V."/>
            <person name="Ament-Velasquez S.L."/>
            <person name="Kruys A."/>
            <person name="Hutchinson M.I."/>
            <person name="Powell A.J."/>
            <person name="Barry K."/>
            <person name="Miller A.N."/>
            <person name="Grigoriev I.V."/>
            <person name="Debuchy R."/>
            <person name="Gladieux P."/>
            <person name="Hiltunen Thoren M."/>
            <person name="Johannesson H."/>
        </authorList>
    </citation>
    <scope>NUCLEOTIDE SEQUENCE</scope>
    <source>
        <strain evidence="2">PSN243</strain>
    </source>
</reference>
<reference evidence="2" key="2">
    <citation type="submission" date="2023-05" db="EMBL/GenBank/DDBJ databases">
        <authorList>
            <consortium name="Lawrence Berkeley National Laboratory"/>
            <person name="Steindorff A."/>
            <person name="Hensen N."/>
            <person name="Bonometti L."/>
            <person name="Westerberg I."/>
            <person name="Brannstrom I.O."/>
            <person name="Guillou S."/>
            <person name="Cros-Aarteil S."/>
            <person name="Calhoun S."/>
            <person name="Haridas S."/>
            <person name="Kuo A."/>
            <person name="Mondo S."/>
            <person name="Pangilinan J."/>
            <person name="Riley R."/>
            <person name="Labutti K."/>
            <person name="Andreopoulos B."/>
            <person name="Lipzen A."/>
            <person name="Chen C."/>
            <person name="Yanf M."/>
            <person name="Daum C."/>
            <person name="Ng V."/>
            <person name="Clum A."/>
            <person name="Ohm R."/>
            <person name="Martin F."/>
            <person name="Silar P."/>
            <person name="Natvig D."/>
            <person name="Lalanne C."/>
            <person name="Gautier V."/>
            <person name="Ament-Velasquez S.L."/>
            <person name="Kruys A."/>
            <person name="Hutchinson M.I."/>
            <person name="Powell A.J."/>
            <person name="Barry K."/>
            <person name="Miller A.N."/>
            <person name="Grigoriev I.V."/>
            <person name="Debuchy R."/>
            <person name="Gladieux P."/>
            <person name="Thoren M.H."/>
            <person name="Johannesson H."/>
        </authorList>
    </citation>
    <scope>NUCLEOTIDE SEQUENCE</scope>
    <source>
        <strain evidence="2">PSN243</strain>
    </source>
</reference>